<evidence type="ECO:0000259" key="5">
    <source>
        <dbReference type="PROSITE" id="PS50075"/>
    </source>
</evidence>
<dbReference type="SUPFAM" id="SSF47336">
    <property type="entry name" value="ACP-like"/>
    <property type="match status" value="3"/>
</dbReference>
<dbReference type="FunFam" id="3.30.559.30:FF:000003">
    <property type="entry name" value="Nonribosomal peptide synthase SidD"/>
    <property type="match status" value="1"/>
</dbReference>
<accession>A0AAX6MW48</accession>
<dbReference type="InterPro" id="IPR045851">
    <property type="entry name" value="AMP-bd_C_sf"/>
</dbReference>
<dbReference type="SUPFAM" id="SSF56801">
    <property type="entry name" value="Acetyl-CoA synthetase-like"/>
    <property type="match status" value="3"/>
</dbReference>
<evidence type="ECO:0000256" key="2">
    <source>
        <dbReference type="ARBA" id="ARBA00022553"/>
    </source>
</evidence>
<evidence type="ECO:0000256" key="1">
    <source>
        <dbReference type="ARBA" id="ARBA00022450"/>
    </source>
</evidence>
<dbReference type="Pfam" id="PF00501">
    <property type="entry name" value="AMP-binding"/>
    <property type="match status" value="3"/>
</dbReference>
<protein>
    <recommendedName>
        <fullName evidence="5">Carrier domain-containing protein</fullName>
    </recommendedName>
</protein>
<dbReference type="NCBIfam" id="TIGR01733">
    <property type="entry name" value="AA-adenyl-dom"/>
    <property type="match status" value="2"/>
</dbReference>
<reference evidence="6 7" key="1">
    <citation type="journal article" date="2024" name="Front Chem Biol">
        <title>Unveiling the potential of Daldinia eschscholtzii MFLUCC 19-0629 through bioactivity and bioinformatics studies for enhanced sustainable agriculture production.</title>
        <authorList>
            <person name="Brooks S."/>
            <person name="Weaver J.A."/>
            <person name="Klomchit A."/>
            <person name="Alharthi S.A."/>
            <person name="Onlamun T."/>
            <person name="Nurani R."/>
            <person name="Vong T.K."/>
            <person name="Alberti F."/>
            <person name="Greco C."/>
        </authorList>
    </citation>
    <scope>NUCLEOTIDE SEQUENCE [LARGE SCALE GENOMIC DNA]</scope>
    <source>
        <strain evidence="6">MFLUCC 19-0629</strain>
    </source>
</reference>
<dbReference type="Pfam" id="PF00668">
    <property type="entry name" value="Condensation"/>
    <property type="match status" value="4"/>
</dbReference>
<proteinExistence type="inferred from homology"/>
<evidence type="ECO:0000256" key="3">
    <source>
        <dbReference type="ARBA" id="ARBA00022598"/>
    </source>
</evidence>
<dbReference type="FunFam" id="3.30.559.30:FF:000002">
    <property type="entry name" value="Nonribosomal peptide synthase Pes1"/>
    <property type="match status" value="1"/>
</dbReference>
<dbReference type="GO" id="GO:0005737">
    <property type="term" value="C:cytoplasm"/>
    <property type="evidence" value="ECO:0007669"/>
    <property type="project" value="TreeGrafter"/>
</dbReference>
<dbReference type="FunFam" id="3.30.300.30:FF:000015">
    <property type="entry name" value="Nonribosomal peptide synthase SidD"/>
    <property type="match status" value="3"/>
</dbReference>
<dbReference type="InterPro" id="IPR001242">
    <property type="entry name" value="Condensation_dom"/>
</dbReference>
<dbReference type="PANTHER" id="PTHR45527">
    <property type="entry name" value="NONRIBOSOMAL PEPTIDE SYNTHETASE"/>
    <property type="match status" value="1"/>
</dbReference>
<dbReference type="InterPro" id="IPR042099">
    <property type="entry name" value="ANL_N_sf"/>
</dbReference>
<dbReference type="SUPFAM" id="SSF52777">
    <property type="entry name" value="CoA-dependent acyltransferases"/>
    <property type="match status" value="9"/>
</dbReference>
<keyword evidence="1" id="KW-0596">Phosphopantetheine</keyword>
<dbReference type="InterPro" id="IPR020806">
    <property type="entry name" value="PKS_PP-bd"/>
</dbReference>
<dbReference type="GO" id="GO:0031177">
    <property type="term" value="F:phosphopantetheine binding"/>
    <property type="evidence" value="ECO:0007669"/>
    <property type="project" value="InterPro"/>
</dbReference>
<dbReference type="Gene3D" id="1.10.1200.10">
    <property type="entry name" value="ACP-like"/>
    <property type="match status" value="3"/>
</dbReference>
<dbReference type="CDD" id="cd19545">
    <property type="entry name" value="FUM14_C_NRPS-like"/>
    <property type="match status" value="1"/>
</dbReference>
<feature type="domain" description="Carrier" evidence="5">
    <location>
        <begin position="2547"/>
        <end position="2623"/>
    </location>
</feature>
<keyword evidence="3" id="KW-0436">Ligase</keyword>
<dbReference type="InterPro" id="IPR009081">
    <property type="entry name" value="PP-bd_ACP"/>
</dbReference>
<name>A0AAX6MW48_9PEZI</name>
<keyword evidence="7" id="KW-1185">Reference proteome</keyword>
<dbReference type="InterPro" id="IPR036736">
    <property type="entry name" value="ACP-like_sf"/>
</dbReference>
<gene>
    <name evidence="6" type="ORF">Daesc_002026</name>
</gene>
<dbReference type="Gene3D" id="3.30.300.30">
    <property type="match status" value="3"/>
</dbReference>
<dbReference type="NCBIfam" id="NF003417">
    <property type="entry name" value="PRK04813.1"/>
    <property type="match status" value="3"/>
</dbReference>
<dbReference type="GO" id="GO:0043041">
    <property type="term" value="P:amino acid activation for nonribosomal peptide biosynthetic process"/>
    <property type="evidence" value="ECO:0007669"/>
    <property type="project" value="TreeGrafter"/>
</dbReference>
<dbReference type="PROSITE" id="PS00012">
    <property type="entry name" value="PHOSPHOPANTETHEINE"/>
    <property type="match status" value="2"/>
</dbReference>
<dbReference type="InterPro" id="IPR010071">
    <property type="entry name" value="AA_adenyl_dom"/>
</dbReference>
<dbReference type="InterPro" id="IPR006162">
    <property type="entry name" value="Ppantetheine_attach_site"/>
</dbReference>
<dbReference type="PROSITE" id="PS50075">
    <property type="entry name" value="CARRIER"/>
    <property type="match status" value="3"/>
</dbReference>
<sequence length="4126" mass="455990">MIVSPTNAVFASHSSLKNDIRVSVNPIPSPLSTDYALFLKSNRHERKVIFDLLIPELGSGISAAVRAYTAWTVLLASHGCTSELSIFAPGLGEFIGPLDIPFQWSSQVGDVTHQVKTKLKDALLGVVEATSSDDASTSSEEKEGEYTFLISITRDQLGPRKILLECHIHDDHICTRAVTHGTPSDQALSLHLFKRQYEYIVRQICQPDGDEKPLVDLKAISVQDLHSIWSWNARVPRGVEDVCIHEAFMERARRHPDLLAVSAHDGELTYSELDDLSTRLAHLLIQHGLQPHSTIIVFIEKSKWVPLAQLAIMKAGCVSTVLDASLPLQRQKAIAELVQPLAILTSPACEDQAKALNLDCPQFVLDQSSSQDWPPAHPKFLPTVSPSSWLYIVFTSGSTGTPKGAIISHANYASAVATQQKGLDFREFDRVFDFASYAFDAAWCNFIHSIMIGGCLCIPSDEERKGDLAGALRKYQVNYAVLTPSVAWFPASELPSSLRTIHFGGEPLKAALVKELSTNSTVINAYGPAECSTVSTAIVADPNDDNDPTIGTGLGACTWVTKLDGSDLVPIGEIGELWVEGPIIGQGYLRNPEVTARTFVEDPEWLLRGCPSLAGIRGHTGRRGRLYRTGDLVRYRPDGNLEFVGRKDSQVKIRGQRVELGEIEYNLNRALADDARAKNVQIIAEVIKPDGSDVSTLVSFLFMAVSSGVSPEEAKPILSEALVGIEDRLSKFVPPYMIPSAFLPVEEVPMTPTGKVDRRRLRESGGKLYWQQLNAQPVAEEEPASELEAKIRQVWSEVLNIPTRSIGLDSAFMRLGGDSITAMQVVSRSRSQNISIKVADILKLQTVRLLAQASKPVQEKVNLDSARTDESKSWSLTPIQQIFFDNNPHGENHYTLSFIVKLVRHSTYQELLEALLALTTRHSMLRARFRKRAEDSTWEQYIAPAGPNSFLLEEHDFIDRSSTENVVQERQAGLDLVNGPVFSVDVFNSPNEAQTLLMSAHHVVMDLVSWRIIWHELSQYLSGVTQLPRLELSFQAWSRLQREEGEKLNPATVLPFEITPANFDYWGVKPGEVYFRDATLNLSVVDAEATALLLGASNDSFRTEVLDILVGTLIYSFAQTFPDRRPPPVFLEGHGREPVAGMDDFDLSEVVGWFTSIHPIELGGGPENTILDMIKFAKDVRSRVPGKGRPYFASRFYSKAGRKAFESHKHVELIFNYRGSFQQLEDAKSIIKLEDRDDRNVFIPGDGADYQRPSLIDINLVVQEGKLQIYTSSHKHMRNHESVLRWADLYAETLTSVAHELANLPARHTLADFPLLDISYAGLETLTAQLENEGIKVSDVRDIYPCTPMQEGILISSNIGTASYHSVNIWQATSTGPEVSASRLKEAWEKVSRAHTVFSTVFSTNPDTGRYVQIVLKFFNEATIEQAADSETAVEHLTKIGGFKTSPSQPHCFFTICTGKDGEIACRLEMTHALMDALSIPVIIGDLEKAYSGQTLSLRPPFRNYVEHIQSTPAENRLAYWKQYLADVKSCNLPGDRALSRSKTERKGSYEWITLPPAVTAPISRICREKGLTRSAFLHLAWSLVLSHFTGMRQVLFGYISSGRDTPIEGIEDIVGPLINMLIARVDLEQSLPDIISAINKYNIEHLENQYVSLAEIQHEISVKQLFNSNITVREARGVSSAADGSIQLEEISEEDPHEYDLVLAGTLNKGDTEVSFQYRTDFISLANARAIQVALENAINFLGSVTEQDTAAAASYAKFNESFYDAYFYHTAGTDEVYALEQWKAPYQGLEPGCHFPVLPPTSLKPVANASTSHVIEDLEWRDDYDVSAQILASWALLQASYGSSTDVVIGASSLGSEHGATSGKIPAPIRTKVDLNQSVSSYLDSVQSTAETWAKLPSLAIHRLRELSEESALACDFQTVLSFSRAPAQKEGQDENADSNAFRALFLDFAAVSSGIQISAKFDENVISTEQVTRLLSQLEAVLRQIVSTAKSSSTLSEIDTITEKDLEKIAAWNATPLDEVHDLIHNLIAKAVQTMPDAPAISSWDGQLTYRQLDKLSTRLAHRLVQLGVGPEVIVPFYFEKSMWVPVCVVAVMKAGGAGVMIDSTQPIERASSIVSQVNATLTLTSANNVERAAKFERVRLLVIDKAHMDSLPDPEPGHSLPQEVKPSDLLYVSFTSGSTGKPKGAMITHSNFAASIRNQQKALGFRAGQRVYDFASYAFDASWSNVLHSLTSGSCLCIPSEHQRSNALLESIRDSKATLLNATPSVLRHLDPKQLPDIEQVLMGGEAWAEADFLDWIDNTKLINSYGPGECTIKSCLIRAFRGMVPNTIGVGIGLHTWIVRTDGSERLAPLGSVGELWLEGPQVGRGYIGDETRTAATFLTRPKWTDDSNTPHRFYRTGDLVRYGADGALVFVSRIDSQVKIRGQRTELGEVEHSLKRALHAGDLKAQVVADVFKPLNGDNPILVAFLKAEEPNAWHKLAGVDERLAEMVPQYMIPTAYIALEEFPMTATGKIHRRALRATYEQKTLEQLVAQDVFRVTAHRAPRTPSEKFLQGLWADILKIDPATISADDSFLRIGGDSLGAMRLVSAARKRNVSLSVADIFRRPKLSALAELIESQKPTLESTESVIEPFSLIDGRISADEARSEAARLTGLEVVDIEDVFPSTPLQAGLLAETVRRPGDNILTETFNFRKDIDVDCFRTAWQNVVRAHPILRTRIIELPQQGLVQVIIRYENCGIEDGVPAEKFGLGTPLVNYKITESSFSWSIHHSLYDGWSEPLIFDSLVRSYRSEPIEDAAPFQAFIKYVQESNGARAKEFWENQFQNFNAQNFPILPSKTYKPRCDQRLEIDIKDIVSDDDYTAATKIRLAWAILLSTVTNSADASFGATVSGRQANVPGMENISGPTIATVPLRVAIDRSKTVEELLQQVQLQAADMMPFEQTGLQQIRRISENCDLACQFQSLMVIQTGRNQDAEDILFESSFVEPESEGLDPFRNYAILLEVLLKPESIFLRADYDSNVVSSSQFRRLADRFENILRQISLPEVQDKPVSLLDTSSLEDLKQIWSWNDTYLERAEKTIHGIFGEVAAKQPDAPAVCSWDGDFSYAELDGVSKRIAHEILRAGLPQTGQRIVPLFFEKSKWTSASQLAVMKANGTCVTLDASLPIARLQTVMDLTSPQVIVTSAEQESRAREVAPPTARIIVISDASVTTFEVPEDSSLPVVDPDTWLYVVFTSGSTGVPKGAIVSHANFASAIKYGQEPLRYSPETRTYDFSSYAFDASWLNVLYTLCGGGCLCVPSNYEIQNEPKEAVARRGANSALMIPSVSRFMHGVDFKVINFGGEKLGRDEIDYWKDHAVLLHSYGPSECTPIAIHTTLDPARERIVIGKALATRIWIVEPERGTSLAAVGDIGELWIEGPTVGQGYLNEPEKTKASFVEDPQWLVQGCPGFPGHRGRLYRTGDLVRYEEDGSVEYIGRKDAQIKIRGQRVELEEIEHHVHDAIGKDVASQVIVDIIRPAGSTEAALIAFIKLSKDGIVSGTPEAYAYAQELASSANRLLSATVPGYMIPNGYMIVDSIPNTASGKVDRGKLREAALAMRKEDLLRVDRIGRRAPETPNEVKLHAIVARVLSWSGESFGMDNNFIQLGGDSISAMRLASIARDEGIPLSVADILTKDRIADLLVTNSEADLVDENEQSLFGLLNVPDLRAFIEEEVIPQILPGRGKLVDVLPTTDMQSAYLRDNLVVPRLSWFYSYIDFEHIADEQRLIQSIEKLVELCDIYRTAFIRSGDSFYQAIFDSWKPTVNIISDVNSADIALGRVIEEEISSPISLGAPLIQFTLIKETSGKSKLAFGRSHAVYDGISIGQTLKVLADIYNGSTPEIKDFRQYVNHTQSNKANSYPYWSKILKKSSITTLPYSSTSLIEAGPPTVLKRIIPIPKTPSGITQASLFTLACATVLGRLTGSQDVVFGRVVSGRASVPASLQDVIGPCLNRIPVRVKFTPGQTKAEQLATLQKQYVESIAHETTGLRDIVKNCTDWPKDTNDFGCWSQYQNIDENPELDLPGAKGGLGSPEMYHIPFAANFLEIFAIPSRDGTLTVRLIAGSGYAEDVRNKFIEGVCSELTDVF</sequence>
<evidence type="ECO:0000313" key="6">
    <source>
        <dbReference type="EMBL" id="KAK6956746.1"/>
    </source>
</evidence>
<dbReference type="InterPro" id="IPR023213">
    <property type="entry name" value="CAT-like_dom_sf"/>
</dbReference>
<feature type="domain" description="Carrier" evidence="5">
    <location>
        <begin position="782"/>
        <end position="858"/>
    </location>
</feature>
<dbReference type="Gene3D" id="3.30.559.10">
    <property type="entry name" value="Chloramphenicol acetyltransferase-like domain"/>
    <property type="match status" value="4"/>
</dbReference>
<dbReference type="SMART" id="SM00823">
    <property type="entry name" value="PKS_PP"/>
    <property type="match status" value="3"/>
</dbReference>
<dbReference type="PROSITE" id="PS00455">
    <property type="entry name" value="AMP_BINDING"/>
    <property type="match status" value="3"/>
</dbReference>
<dbReference type="FunFam" id="1.10.1200.10:FF:000005">
    <property type="entry name" value="Nonribosomal peptide synthetase 1"/>
    <property type="match status" value="2"/>
</dbReference>
<dbReference type="PANTHER" id="PTHR45527:SF1">
    <property type="entry name" value="FATTY ACID SYNTHASE"/>
    <property type="match status" value="1"/>
</dbReference>
<dbReference type="Gene3D" id="3.40.50.12780">
    <property type="entry name" value="N-terminal domain of ligase-like"/>
    <property type="match status" value="3"/>
</dbReference>
<evidence type="ECO:0000256" key="4">
    <source>
        <dbReference type="ARBA" id="ARBA00029454"/>
    </source>
</evidence>
<organism evidence="6 7">
    <name type="scientific">Daldinia eschscholtzii</name>
    <dbReference type="NCBI Taxonomy" id="292717"/>
    <lineage>
        <taxon>Eukaryota</taxon>
        <taxon>Fungi</taxon>
        <taxon>Dikarya</taxon>
        <taxon>Ascomycota</taxon>
        <taxon>Pezizomycotina</taxon>
        <taxon>Sordariomycetes</taxon>
        <taxon>Xylariomycetidae</taxon>
        <taxon>Xylariales</taxon>
        <taxon>Hypoxylaceae</taxon>
        <taxon>Daldinia</taxon>
    </lineage>
</organism>
<dbReference type="CDD" id="cd19542">
    <property type="entry name" value="CT_NRPS-like"/>
    <property type="match status" value="1"/>
</dbReference>
<feature type="domain" description="Carrier" evidence="5">
    <location>
        <begin position="3613"/>
        <end position="3689"/>
    </location>
</feature>
<dbReference type="GO" id="GO:0016874">
    <property type="term" value="F:ligase activity"/>
    <property type="evidence" value="ECO:0007669"/>
    <property type="project" value="UniProtKB-KW"/>
</dbReference>
<dbReference type="CDD" id="cd05918">
    <property type="entry name" value="A_NRPS_SidN3_like"/>
    <property type="match status" value="3"/>
</dbReference>
<evidence type="ECO:0000313" key="7">
    <source>
        <dbReference type="Proteomes" id="UP001369815"/>
    </source>
</evidence>
<dbReference type="Pfam" id="PF00550">
    <property type="entry name" value="PP-binding"/>
    <property type="match status" value="3"/>
</dbReference>
<comment type="caution">
    <text evidence="6">The sequence shown here is derived from an EMBL/GenBank/DDBJ whole genome shotgun (WGS) entry which is preliminary data.</text>
</comment>
<keyword evidence="2" id="KW-0597">Phosphoprotein</keyword>
<dbReference type="Proteomes" id="UP001369815">
    <property type="component" value="Unassembled WGS sequence"/>
</dbReference>
<comment type="similarity">
    <text evidence="4">Belongs to the NRP synthetase family.</text>
</comment>
<dbReference type="InterPro" id="IPR000873">
    <property type="entry name" value="AMP-dep_synth/lig_dom"/>
</dbReference>
<dbReference type="GO" id="GO:0044550">
    <property type="term" value="P:secondary metabolite biosynthetic process"/>
    <property type="evidence" value="ECO:0007669"/>
    <property type="project" value="TreeGrafter"/>
</dbReference>
<dbReference type="InterPro" id="IPR020845">
    <property type="entry name" value="AMP-binding_CS"/>
</dbReference>
<dbReference type="Gene3D" id="3.30.559.30">
    <property type="entry name" value="Nonribosomal peptide synthetase, condensation domain"/>
    <property type="match status" value="5"/>
</dbReference>
<dbReference type="EMBL" id="JBANMG010000002">
    <property type="protein sequence ID" value="KAK6956746.1"/>
    <property type="molecule type" value="Genomic_DNA"/>
</dbReference>